<dbReference type="SUPFAM" id="SSF55298">
    <property type="entry name" value="YjgF-like"/>
    <property type="match status" value="2"/>
</dbReference>
<sequence length="310" mass="33802">MDLFARVNSVYGTFFGTSPPTRACIAVDLPPGTRVIMDCIAHAEDTPGDRQALHVQGISYWASANIGPYSQAVAVGGELFVSGQIGLIPAQMQLPSPTSLAMESALAFQHLDRITTLIKSNSGRDWLPVAQGSIIWTAGTEYFDGARAAWARYVEETQYHIPSLFVACKAIPKNGVIEVQMLQHIGLTFVRDQETEMFEDKRIVPEVSVVRAGNWLLSTVTTDNICIALFTVRDNLAGSSPLPQRLIELVKKSISTRLFYTANSASVDFVAPLLVDSPSSQVPCRALGTQDEEWDAALLIFAVLDEREVG</sequence>
<keyword evidence="2" id="KW-1185">Reference proteome</keyword>
<dbReference type="InterPro" id="IPR030662">
    <property type="entry name" value="DPH6/MJ0570"/>
</dbReference>
<gene>
    <name evidence="1" type="ORF">M407DRAFT_18335</name>
</gene>
<dbReference type="GO" id="GO:0017178">
    <property type="term" value="F:diphthine-ammonia ligase activity"/>
    <property type="evidence" value="ECO:0007669"/>
    <property type="project" value="TreeGrafter"/>
</dbReference>
<evidence type="ECO:0000313" key="1">
    <source>
        <dbReference type="EMBL" id="KIO32876.1"/>
    </source>
</evidence>
<reference evidence="2" key="2">
    <citation type="submission" date="2015-01" db="EMBL/GenBank/DDBJ databases">
        <title>Evolutionary Origins and Diversification of the Mycorrhizal Mutualists.</title>
        <authorList>
            <consortium name="DOE Joint Genome Institute"/>
            <consortium name="Mycorrhizal Genomics Consortium"/>
            <person name="Kohler A."/>
            <person name="Kuo A."/>
            <person name="Nagy L.G."/>
            <person name="Floudas D."/>
            <person name="Copeland A."/>
            <person name="Barry K.W."/>
            <person name="Cichocki N."/>
            <person name="Veneault-Fourrey C."/>
            <person name="LaButti K."/>
            <person name="Lindquist E.A."/>
            <person name="Lipzen A."/>
            <person name="Lundell T."/>
            <person name="Morin E."/>
            <person name="Murat C."/>
            <person name="Riley R."/>
            <person name="Ohm R."/>
            <person name="Sun H."/>
            <person name="Tunlid A."/>
            <person name="Henrissat B."/>
            <person name="Grigoriev I.V."/>
            <person name="Hibbett D.S."/>
            <person name="Martin F."/>
        </authorList>
    </citation>
    <scope>NUCLEOTIDE SEQUENCE [LARGE SCALE GENOMIC DNA]</scope>
    <source>
        <strain evidence="2">MUT 4182</strain>
    </source>
</reference>
<dbReference type="InterPro" id="IPR006175">
    <property type="entry name" value="YjgF/YER057c/UK114"/>
</dbReference>
<dbReference type="STRING" id="1051891.A0A0C3QU61"/>
<accession>A0A0C3QU61</accession>
<name>A0A0C3QU61_9AGAM</name>
<dbReference type="PANTHER" id="PTHR12196:SF2">
    <property type="entry name" value="DIPHTHINE--AMMONIA LIGASE"/>
    <property type="match status" value="1"/>
</dbReference>
<evidence type="ECO:0000313" key="2">
    <source>
        <dbReference type="Proteomes" id="UP000054248"/>
    </source>
</evidence>
<dbReference type="Pfam" id="PF01042">
    <property type="entry name" value="Ribonuc_L-PSP"/>
    <property type="match status" value="1"/>
</dbReference>
<organism evidence="1 2">
    <name type="scientific">Tulasnella calospora MUT 4182</name>
    <dbReference type="NCBI Taxonomy" id="1051891"/>
    <lineage>
        <taxon>Eukaryota</taxon>
        <taxon>Fungi</taxon>
        <taxon>Dikarya</taxon>
        <taxon>Basidiomycota</taxon>
        <taxon>Agaricomycotina</taxon>
        <taxon>Agaricomycetes</taxon>
        <taxon>Cantharellales</taxon>
        <taxon>Tulasnellaceae</taxon>
        <taxon>Tulasnella</taxon>
    </lineage>
</organism>
<protein>
    <submittedName>
        <fullName evidence="1">Uncharacterized protein</fullName>
    </submittedName>
</protein>
<dbReference type="PANTHER" id="PTHR12196">
    <property type="entry name" value="DOMAIN OF UNKNOWN FUNCTION 71 DUF71 -CONTAINING PROTEIN"/>
    <property type="match status" value="1"/>
</dbReference>
<dbReference type="EMBL" id="KN822952">
    <property type="protein sequence ID" value="KIO32876.1"/>
    <property type="molecule type" value="Genomic_DNA"/>
</dbReference>
<proteinExistence type="predicted"/>
<dbReference type="GO" id="GO:0017183">
    <property type="term" value="P:protein histidyl modification to diphthamide"/>
    <property type="evidence" value="ECO:0007669"/>
    <property type="project" value="TreeGrafter"/>
</dbReference>
<dbReference type="OrthoDB" id="686384at2759"/>
<dbReference type="Proteomes" id="UP000054248">
    <property type="component" value="Unassembled WGS sequence"/>
</dbReference>
<dbReference type="AlphaFoldDB" id="A0A0C3QU61"/>
<dbReference type="HOGENOM" id="CLU_897692_0_0_1"/>
<reference evidence="1 2" key="1">
    <citation type="submission" date="2014-04" db="EMBL/GenBank/DDBJ databases">
        <authorList>
            <consortium name="DOE Joint Genome Institute"/>
            <person name="Kuo A."/>
            <person name="Girlanda M."/>
            <person name="Perotto S."/>
            <person name="Kohler A."/>
            <person name="Nagy L.G."/>
            <person name="Floudas D."/>
            <person name="Copeland A."/>
            <person name="Barry K.W."/>
            <person name="Cichocki N."/>
            <person name="Veneault-Fourrey C."/>
            <person name="LaButti K."/>
            <person name="Lindquist E.A."/>
            <person name="Lipzen A."/>
            <person name="Lundell T."/>
            <person name="Morin E."/>
            <person name="Murat C."/>
            <person name="Sun H."/>
            <person name="Tunlid A."/>
            <person name="Henrissat B."/>
            <person name="Grigoriev I.V."/>
            <person name="Hibbett D.S."/>
            <person name="Martin F."/>
            <person name="Nordberg H.P."/>
            <person name="Cantor M.N."/>
            <person name="Hua S.X."/>
        </authorList>
    </citation>
    <scope>NUCLEOTIDE SEQUENCE [LARGE SCALE GENOMIC DNA]</scope>
    <source>
        <strain evidence="1 2">MUT 4182</strain>
    </source>
</reference>
<dbReference type="Gene3D" id="3.30.1330.40">
    <property type="entry name" value="RutC-like"/>
    <property type="match status" value="2"/>
</dbReference>
<dbReference type="InterPro" id="IPR035959">
    <property type="entry name" value="RutC-like_sf"/>
</dbReference>